<keyword evidence="4" id="KW-1185">Reference proteome</keyword>
<dbReference type="SUPFAM" id="SSF82199">
    <property type="entry name" value="SET domain"/>
    <property type="match status" value="1"/>
</dbReference>
<dbReference type="PANTHER" id="PTHR13271">
    <property type="entry name" value="UNCHARACTERIZED PUTATIVE METHYLTRANSFERASE"/>
    <property type="match status" value="1"/>
</dbReference>
<protein>
    <recommendedName>
        <fullName evidence="2">SET domain-containing protein</fullName>
    </recommendedName>
</protein>
<reference evidence="3 4" key="1">
    <citation type="submission" date="2016-10" db="EMBL/GenBank/DDBJ databases">
        <authorList>
            <person name="Cai Z."/>
        </authorList>
    </citation>
    <scope>NUCLEOTIDE SEQUENCE [LARGE SCALE GENOMIC DNA]</scope>
</reference>
<evidence type="ECO:0000259" key="2">
    <source>
        <dbReference type="PROSITE" id="PS50280"/>
    </source>
</evidence>
<organism evidence="3 4">
    <name type="scientific">Tetradesmus obliquus</name>
    <name type="common">Green alga</name>
    <name type="synonym">Acutodesmus obliquus</name>
    <dbReference type="NCBI Taxonomy" id="3088"/>
    <lineage>
        <taxon>Eukaryota</taxon>
        <taxon>Viridiplantae</taxon>
        <taxon>Chlorophyta</taxon>
        <taxon>core chlorophytes</taxon>
        <taxon>Chlorophyceae</taxon>
        <taxon>CS clade</taxon>
        <taxon>Sphaeropleales</taxon>
        <taxon>Scenedesmaceae</taxon>
        <taxon>Tetradesmus</taxon>
    </lineage>
</organism>
<feature type="region of interest" description="Disordered" evidence="1">
    <location>
        <begin position="537"/>
        <end position="568"/>
    </location>
</feature>
<gene>
    <name evidence="3" type="ORF">BQ4739_LOCUS5461</name>
</gene>
<name>A0A383VJH5_TETOB</name>
<dbReference type="PROSITE" id="PS50280">
    <property type="entry name" value="SET"/>
    <property type="match status" value="1"/>
</dbReference>
<proteinExistence type="predicted"/>
<evidence type="ECO:0000313" key="4">
    <source>
        <dbReference type="Proteomes" id="UP000256970"/>
    </source>
</evidence>
<evidence type="ECO:0000313" key="3">
    <source>
        <dbReference type="EMBL" id="SZX64989.1"/>
    </source>
</evidence>
<dbReference type="Proteomes" id="UP000256970">
    <property type="component" value="Unassembled WGS sequence"/>
</dbReference>
<dbReference type="EMBL" id="FNXT01000524">
    <property type="protein sequence ID" value="SZX64989.1"/>
    <property type="molecule type" value="Genomic_DNA"/>
</dbReference>
<dbReference type="AlphaFoldDB" id="A0A383VJH5"/>
<feature type="domain" description="SET" evidence="2">
    <location>
        <begin position="117"/>
        <end position="343"/>
    </location>
</feature>
<accession>A0A383VJH5</accession>
<evidence type="ECO:0000256" key="1">
    <source>
        <dbReference type="SAM" id="MobiDB-lite"/>
    </source>
</evidence>
<dbReference type="CDD" id="cd10527">
    <property type="entry name" value="SET_LSMT"/>
    <property type="match status" value="1"/>
</dbReference>
<dbReference type="GO" id="GO:0016279">
    <property type="term" value="F:protein-lysine N-methyltransferase activity"/>
    <property type="evidence" value="ECO:0007669"/>
    <property type="project" value="TreeGrafter"/>
</dbReference>
<dbReference type="STRING" id="3088.A0A383VJH5"/>
<dbReference type="InterPro" id="IPR050600">
    <property type="entry name" value="SETD3_SETD6_MTase"/>
</dbReference>
<dbReference type="Gene3D" id="3.90.1410.10">
    <property type="entry name" value="set domain protein methyltransferase, domain 1"/>
    <property type="match status" value="1"/>
</dbReference>
<dbReference type="InterPro" id="IPR001214">
    <property type="entry name" value="SET_dom"/>
</dbReference>
<dbReference type="InterPro" id="IPR046341">
    <property type="entry name" value="SET_dom_sf"/>
</dbReference>
<sequence length="672" mass="70501">MQFQCSISKLSKAGHASPLTLHNRHARCLQNRLVTAQQLHAQQSRVCRSSGLCTSTCNSTSINTSSTNRRHSQRVAAGAAAPAEAASSAAQQDTSCLQNLLLWLVNNGVTGVGTEDSKVALYEDGEGDRGVIAVEDIPAGYQLLRVPLRLAITDVMEEEEQQQLVGQGALWQDRLVAKLLQQVQAGRESPWHPYLQALPKAVPSALESFSNADAAAVQLPTAVAAIRGHADKMAASWQSCRPDSIGGADLQTYRWAHSVVMSRTFGNAAQGGGIGVRMLVPLIDMLNHAGDETGGLLSEPATARDNVRWDVVSPDNSPSSCWEMVLSSTQAIPADSPLLLSYFEGGNDEFLLHYGFVPPSNPHDTVQLFSSITEALEHLWQQDIRQGQAAADLSPLYKQALDAGLAALQEELAAAADGLEGASWGPLLDALEPIKVVSGSRVSGSLIAALEVLKHGDMAAVEAAVAGLAWQQLAALDSSLLSDLALLVADAHVAGDGEAVQLFGKLLRHYVQVVIPEYVPEVHNAVAAAAGSSSSSSSIQLMHGKRKKKAVPGPAKPPPAAAATAAQQHSDNAAAVEQLSLGELVQVLLPPSQNSSVTGVTGVTSDTLSLPLSAAVRTAVKFRTNKKMLLMDVCVAAGVPRAVLQQFQAAASGSGGTLSTCHALPWQQASSA</sequence>
<dbReference type="PANTHER" id="PTHR13271:SF140">
    <property type="entry name" value="SET DOMAIN-CONTAINING PROTEIN"/>
    <property type="match status" value="1"/>
</dbReference>